<organism evidence="11 12">
    <name type="scientific">Vogesella oryzagri</name>
    <dbReference type="NCBI Taxonomy" id="3160864"/>
    <lineage>
        <taxon>Bacteria</taxon>
        <taxon>Pseudomonadati</taxon>
        <taxon>Pseudomonadota</taxon>
        <taxon>Betaproteobacteria</taxon>
        <taxon>Neisseriales</taxon>
        <taxon>Chromobacteriaceae</taxon>
        <taxon>Vogesella</taxon>
    </lineage>
</organism>
<evidence type="ECO:0000256" key="7">
    <source>
        <dbReference type="ARBA" id="ARBA00024739"/>
    </source>
</evidence>
<dbReference type="SUPFAM" id="SSF101498">
    <property type="entry name" value="Anti-sigma factor FlgM"/>
    <property type="match status" value="1"/>
</dbReference>
<evidence type="ECO:0000313" key="11">
    <source>
        <dbReference type="EMBL" id="MEQ6292039.1"/>
    </source>
</evidence>
<keyword evidence="4" id="KW-1005">Bacterial flagellum biogenesis</keyword>
<keyword evidence="12" id="KW-1185">Reference proteome</keyword>
<evidence type="ECO:0000259" key="10">
    <source>
        <dbReference type="Pfam" id="PF04316"/>
    </source>
</evidence>
<keyword evidence="11" id="KW-0969">Cilium</keyword>
<sequence length="93" mass="9307">MKISTSSAIPEVRDTAANSGASGNVAPRPATPAAAAAPLQSAVLQPAQAALSAMPEIDAERVADIKAALADGRISFDAGKLAGLIRRYHGGRG</sequence>
<comment type="function">
    <text evidence="7">Responsible for the coupling of flagellin expression to flagellar assembly by preventing expression of the flagellin genes when a component of the middle class of proteins is defective. It negatively regulates flagellar genes by inhibiting the activity of FliA by directly binding to FliA.</text>
</comment>
<evidence type="ECO:0000256" key="2">
    <source>
        <dbReference type="ARBA" id="ARBA00017823"/>
    </source>
</evidence>
<evidence type="ECO:0000313" key="12">
    <source>
        <dbReference type="Proteomes" id="UP001433638"/>
    </source>
</evidence>
<dbReference type="InterPro" id="IPR031316">
    <property type="entry name" value="FlgM_C"/>
</dbReference>
<keyword evidence="5" id="KW-0805">Transcription regulation</keyword>
<evidence type="ECO:0000256" key="3">
    <source>
        <dbReference type="ARBA" id="ARBA00022491"/>
    </source>
</evidence>
<feature type="region of interest" description="Disordered" evidence="9">
    <location>
        <begin position="1"/>
        <end position="33"/>
    </location>
</feature>
<reference evidence="11" key="1">
    <citation type="submission" date="2024-06" db="EMBL/GenBank/DDBJ databases">
        <title>Genome sequence of Vogesella sp. MAHUQ-64.</title>
        <authorList>
            <person name="Huq M.A."/>
        </authorList>
    </citation>
    <scope>NUCLEOTIDE SEQUENCE</scope>
    <source>
        <strain evidence="11">MAHUQ-64</strain>
    </source>
</reference>
<dbReference type="EMBL" id="JBEFLD010000008">
    <property type="protein sequence ID" value="MEQ6292039.1"/>
    <property type="molecule type" value="Genomic_DNA"/>
</dbReference>
<protein>
    <recommendedName>
        <fullName evidence="2">Negative regulator of flagellin synthesis</fullName>
    </recommendedName>
    <alternativeName>
        <fullName evidence="8">Anti-sigma-28 factor</fullName>
    </alternativeName>
</protein>
<feature type="domain" description="Anti-sigma-28 factor FlgM C-terminal" evidence="10">
    <location>
        <begin position="43"/>
        <end position="83"/>
    </location>
</feature>
<dbReference type="RefSeq" id="WP_349589737.1">
    <property type="nucleotide sequence ID" value="NZ_JBEFLD010000008.1"/>
</dbReference>
<dbReference type="InterPro" id="IPR007412">
    <property type="entry name" value="FlgM"/>
</dbReference>
<accession>A0ABV1M747</accession>
<name>A0ABV1M747_9NEIS</name>
<gene>
    <name evidence="11" type="primary">flgM</name>
    <name evidence="11" type="ORF">ABNW52_15605</name>
</gene>
<comment type="similarity">
    <text evidence="1">Belongs to the FlgM family.</text>
</comment>
<evidence type="ECO:0000256" key="5">
    <source>
        <dbReference type="ARBA" id="ARBA00023015"/>
    </source>
</evidence>
<dbReference type="Proteomes" id="UP001433638">
    <property type="component" value="Unassembled WGS sequence"/>
</dbReference>
<keyword evidence="6" id="KW-0804">Transcription</keyword>
<proteinExistence type="inferred from homology"/>
<dbReference type="Pfam" id="PF04316">
    <property type="entry name" value="FlgM"/>
    <property type="match status" value="1"/>
</dbReference>
<keyword evidence="11" id="KW-0966">Cell projection</keyword>
<evidence type="ECO:0000256" key="1">
    <source>
        <dbReference type="ARBA" id="ARBA00005322"/>
    </source>
</evidence>
<dbReference type="InterPro" id="IPR035890">
    <property type="entry name" value="Anti-sigma-28_factor_FlgM_sf"/>
</dbReference>
<dbReference type="NCBIfam" id="TIGR03824">
    <property type="entry name" value="FlgM_jcvi"/>
    <property type="match status" value="1"/>
</dbReference>
<keyword evidence="11" id="KW-0282">Flagellum</keyword>
<evidence type="ECO:0000256" key="6">
    <source>
        <dbReference type="ARBA" id="ARBA00023163"/>
    </source>
</evidence>
<evidence type="ECO:0000256" key="8">
    <source>
        <dbReference type="ARBA" id="ARBA00030117"/>
    </source>
</evidence>
<evidence type="ECO:0000256" key="9">
    <source>
        <dbReference type="SAM" id="MobiDB-lite"/>
    </source>
</evidence>
<evidence type="ECO:0000256" key="4">
    <source>
        <dbReference type="ARBA" id="ARBA00022795"/>
    </source>
</evidence>
<comment type="caution">
    <text evidence="11">The sequence shown here is derived from an EMBL/GenBank/DDBJ whole genome shotgun (WGS) entry which is preliminary data.</text>
</comment>
<keyword evidence="3" id="KW-0678">Repressor</keyword>